<evidence type="ECO:0000256" key="7">
    <source>
        <dbReference type="ARBA" id="ARBA00022679"/>
    </source>
</evidence>
<dbReference type="GO" id="GO:0009102">
    <property type="term" value="P:biotin biosynthetic process"/>
    <property type="evidence" value="ECO:0007669"/>
    <property type="project" value="UniProtKB-UniRule"/>
</dbReference>
<dbReference type="PIRSF" id="PIRSF000521">
    <property type="entry name" value="Transaminase_4ab_Lys_Orn"/>
    <property type="match status" value="1"/>
</dbReference>
<evidence type="ECO:0000256" key="2">
    <source>
        <dbReference type="ARBA" id="ARBA00004496"/>
    </source>
</evidence>
<evidence type="ECO:0000256" key="5">
    <source>
        <dbReference type="ARBA" id="ARBA00022490"/>
    </source>
</evidence>
<evidence type="ECO:0000256" key="4">
    <source>
        <dbReference type="ARBA" id="ARBA00011738"/>
    </source>
</evidence>
<dbReference type="InterPro" id="IPR015421">
    <property type="entry name" value="PyrdxlP-dep_Trfase_major"/>
</dbReference>
<keyword evidence="7 13" id="KW-0808">Transferase</keyword>
<evidence type="ECO:0000313" key="15">
    <source>
        <dbReference type="Proteomes" id="UP000316714"/>
    </source>
</evidence>
<dbReference type="OrthoDB" id="9816013at2"/>
<feature type="binding site" evidence="13">
    <location>
        <position position="406"/>
    </location>
    <ligand>
        <name>substrate</name>
    </ligand>
</feature>
<dbReference type="Pfam" id="PF00202">
    <property type="entry name" value="Aminotran_3"/>
    <property type="match status" value="1"/>
</dbReference>
<comment type="similarity">
    <text evidence="12 13">Belongs to the class-III pyridoxal-phosphate-dependent aminotransferase family. BioA subfamily.</text>
</comment>
<evidence type="ECO:0000256" key="1">
    <source>
        <dbReference type="ARBA" id="ARBA00001933"/>
    </source>
</evidence>
<dbReference type="PANTHER" id="PTHR42684">
    <property type="entry name" value="ADENOSYLMETHIONINE-8-AMINO-7-OXONONANOATE AMINOTRANSFERASE"/>
    <property type="match status" value="1"/>
</dbReference>
<keyword evidence="15" id="KW-1185">Reference proteome</keyword>
<feature type="binding site" evidence="13">
    <location>
        <position position="151"/>
    </location>
    <ligand>
        <name>substrate</name>
    </ligand>
</feature>
<proteinExistence type="inferred from homology"/>
<dbReference type="NCBIfam" id="TIGR00508">
    <property type="entry name" value="bioA"/>
    <property type="match status" value="1"/>
</dbReference>
<feature type="binding site" evidence="13">
    <location>
        <begin position="116"/>
        <end position="117"/>
    </location>
    <ligand>
        <name>pyridoxal 5'-phosphate</name>
        <dbReference type="ChEBI" id="CHEBI:597326"/>
    </ligand>
</feature>
<comment type="subunit">
    <text evidence="4 13">Homodimer.</text>
</comment>
<evidence type="ECO:0000256" key="12">
    <source>
        <dbReference type="ARBA" id="ARBA00060970"/>
    </source>
</evidence>
<dbReference type="UniPathway" id="UPA00078">
    <property type="reaction ID" value="UER00160"/>
</dbReference>
<comment type="caution">
    <text evidence="14">The sequence shown here is derived from an EMBL/GenBank/DDBJ whole genome shotgun (WGS) entry which is preliminary data.</text>
</comment>
<keyword evidence="6 13" id="KW-0032">Aminotransferase</keyword>
<keyword evidence="8 13" id="KW-0949">S-adenosyl-L-methionine</keyword>
<dbReference type="HAMAP" id="MF_00834">
    <property type="entry name" value="BioA"/>
    <property type="match status" value="1"/>
</dbReference>
<dbReference type="CDD" id="cd00610">
    <property type="entry name" value="OAT_like"/>
    <property type="match status" value="1"/>
</dbReference>
<comment type="caution">
    <text evidence="13">Lacks conserved residue(s) required for the propagation of feature annotation.</text>
</comment>
<evidence type="ECO:0000313" key="14">
    <source>
        <dbReference type="EMBL" id="TWT35712.1"/>
    </source>
</evidence>
<dbReference type="Proteomes" id="UP000316714">
    <property type="component" value="Unassembled WGS sequence"/>
</dbReference>
<comment type="pathway">
    <text evidence="3 13">Cofactor biosynthesis; biotin biosynthesis; 7,8-diaminononanoate from 8-amino-7-oxononanoate (SAM route): step 1/1.</text>
</comment>
<evidence type="ECO:0000256" key="3">
    <source>
        <dbReference type="ARBA" id="ARBA00005063"/>
    </source>
</evidence>
<feature type="binding site" evidence="13">
    <location>
        <position position="321"/>
    </location>
    <ligand>
        <name>substrate</name>
    </ligand>
</feature>
<dbReference type="GO" id="GO:0004015">
    <property type="term" value="F:adenosylmethionine-8-amino-7-oxononanoate transaminase activity"/>
    <property type="evidence" value="ECO:0007669"/>
    <property type="project" value="UniProtKB-UniRule"/>
</dbReference>
<dbReference type="SUPFAM" id="SSF53383">
    <property type="entry name" value="PLP-dependent transferases"/>
    <property type="match status" value="1"/>
</dbReference>
<dbReference type="EMBL" id="SIHJ01000001">
    <property type="protein sequence ID" value="TWT35712.1"/>
    <property type="molecule type" value="Genomic_DNA"/>
</dbReference>
<feature type="modified residue" description="N6-(pyridoxal phosphate)lysine" evidence="13">
    <location>
        <position position="286"/>
    </location>
</feature>
<comment type="cofactor">
    <cofactor evidence="1 13">
        <name>pyridoxal 5'-phosphate</name>
        <dbReference type="ChEBI" id="CHEBI:597326"/>
    </cofactor>
</comment>
<protein>
    <recommendedName>
        <fullName evidence="13">Adenosylmethionine-8-amino-7-oxononanoate aminotransferase</fullName>
        <ecNumber evidence="13">2.6.1.62</ecNumber>
    </recommendedName>
    <alternativeName>
        <fullName evidence="13">7,8-diamino-pelargonic acid aminotransferase</fullName>
        <shortName evidence="13">DAPA AT</shortName>
        <shortName evidence="13">DAPA aminotransferase</shortName>
    </alternativeName>
    <alternativeName>
        <fullName evidence="13">7,8-diaminononanoate synthase</fullName>
        <shortName evidence="13">DANS</shortName>
    </alternativeName>
    <alternativeName>
        <fullName evidence="13">Diaminopelargonic acid synthase</fullName>
    </alternativeName>
</protein>
<dbReference type="EC" id="2.6.1.62" evidence="13"/>
<evidence type="ECO:0000256" key="6">
    <source>
        <dbReference type="ARBA" id="ARBA00022576"/>
    </source>
</evidence>
<dbReference type="InterPro" id="IPR015424">
    <property type="entry name" value="PyrdxlP-dep_Trfase"/>
</dbReference>
<evidence type="ECO:0000256" key="13">
    <source>
        <dbReference type="HAMAP-Rule" id="MF_00834"/>
    </source>
</evidence>
<comment type="catalytic activity">
    <reaction evidence="11 13">
        <text>(8S)-8-amino-7-oxononanoate + S-adenosyl-L-methionine = S-adenosyl-4-methylsulfanyl-2-oxobutanoate + (7R,8S)-7,8-diammoniononanoate</text>
        <dbReference type="Rhea" id="RHEA:16861"/>
        <dbReference type="ChEBI" id="CHEBI:16490"/>
        <dbReference type="ChEBI" id="CHEBI:59789"/>
        <dbReference type="ChEBI" id="CHEBI:149468"/>
        <dbReference type="ChEBI" id="CHEBI:149469"/>
        <dbReference type="EC" id="2.6.1.62"/>
    </reaction>
</comment>
<dbReference type="InterPro" id="IPR015422">
    <property type="entry name" value="PyrdxlP-dep_Trfase_small"/>
</dbReference>
<dbReference type="RefSeq" id="WP_146562083.1">
    <property type="nucleotide sequence ID" value="NZ_SIHJ01000001.1"/>
</dbReference>
<name>A0A5C5VDC1_9BACT</name>
<keyword evidence="5 13" id="KW-0963">Cytoplasm</keyword>
<evidence type="ECO:0000256" key="10">
    <source>
        <dbReference type="ARBA" id="ARBA00022898"/>
    </source>
</evidence>
<accession>A0A5C5VDC1</accession>
<reference evidence="14 15" key="1">
    <citation type="submission" date="2019-02" db="EMBL/GenBank/DDBJ databases">
        <title>Deep-cultivation of Planctomycetes and their phenomic and genomic characterization uncovers novel biology.</title>
        <authorList>
            <person name="Wiegand S."/>
            <person name="Jogler M."/>
            <person name="Boedeker C."/>
            <person name="Pinto D."/>
            <person name="Vollmers J."/>
            <person name="Rivas-Marin E."/>
            <person name="Kohn T."/>
            <person name="Peeters S.H."/>
            <person name="Heuer A."/>
            <person name="Rast P."/>
            <person name="Oberbeckmann S."/>
            <person name="Bunk B."/>
            <person name="Jeske O."/>
            <person name="Meyerdierks A."/>
            <person name="Storesund J.E."/>
            <person name="Kallscheuer N."/>
            <person name="Luecker S."/>
            <person name="Lage O.M."/>
            <person name="Pohl T."/>
            <person name="Merkel B.J."/>
            <person name="Hornburger P."/>
            <person name="Mueller R.-W."/>
            <person name="Bruemmer F."/>
            <person name="Labrenz M."/>
            <person name="Spormann A.M."/>
            <person name="Op Den Camp H."/>
            <person name="Overmann J."/>
            <person name="Amann R."/>
            <person name="Jetten M.S.M."/>
            <person name="Mascher T."/>
            <person name="Medema M.H."/>
            <person name="Devos D.P."/>
            <person name="Kaster A.-K."/>
            <person name="Ovreas L."/>
            <person name="Rohde M."/>
            <person name="Galperin M.Y."/>
            <person name="Jogler C."/>
        </authorList>
    </citation>
    <scope>NUCLEOTIDE SEQUENCE [LARGE SCALE GENOMIC DNA]</scope>
    <source>
        <strain evidence="14 15">KOR34</strain>
    </source>
</reference>
<feature type="binding site" evidence="13">
    <location>
        <begin position="322"/>
        <end position="323"/>
    </location>
    <ligand>
        <name>pyridoxal 5'-phosphate</name>
        <dbReference type="ChEBI" id="CHEBI:597326"/>
    </ligand>
</feature>
<keyword evidence="10 13" id="KW-0663">Pyridoxal phosphate</keyword>
<evidence type="ECO:0000256" key="11">
    <source>
        <dbReference type="ARBA" id="ARBA00048449"/>
    </source>
</evidence>
<sequence length="451" mass="48332">MSDHDAAQQLAAWDRDHFWHSFTQMQEYEPLVIAAAEGCELIGADGRRYLDGASSMWCNVHGHAHPAINQAVVEQLQRAAHITSLGMGCDTTVRLAKRLVDLTPAGLDRVLFSSDGSSAIEVALKAAFQYWQQCPQPRPGKSRFLAFGAAYHGDTIGAASVGGIDKFHALFKPLLFDAVYAPGPDRCKLPEGVAPEAACDHYLAETEKLIAQHAHELAAVVIEPLVQCAAGMVMHPPGFLGGLRELCTKHDVLLILDEVAVGFGKTGRMFACEHDQVTPDFLCLGKGLTGGYLPMAATLTTNAVYDAFLGDAASGRALYHGHTFCGNPASAAAALACLDLFESERTLQMLTAKVERLGERFCRLAEHPNVTNARQTGIIAAADYTADAQVGRQVAAYALEHGLWIRPQPGMVYVMPPLAISLAEIDRMMDVIEEGIAEATGIPFATGAAVP</sequence>
<evidence type="ECO:0000256" key="8">
    <source>
        <dbReference type="ARBA" id="ARBA00022691"/>
    </source>
</evidence>
<dbReference type="Gene3D" id="3.90.1150.10">
    <property type="entry name" value="Aspartate Aminotransferase, domain 1"/>
    <property type="match status" value="1"/>
</dbReference>
<dbReference type="AlphaFoldDB" id="A0A5C5VDC1"/>
<dbReference type="InterPro" id="IPR005814">
    <property type="entry name" value="Aminotrans_3"/>
</dbReference>
<feature type="site" description="Participates in the substrate recognition with KAPA and in a stacking interaction with the adenine ring of SAM" evidence="13">
    <location>
        <position position="22"/>
    </location>
</feature>
<dbReference type="InterPro" id="IPR005815">
    <property type="entry name" value="BioA"/>
</dbReference>
<dbReference type="PANTHER" id="PTHR42684:SF17">
    <property type="entry name" value="ADENOSYLMETHIONINE-8-AMINO-7-OXONONANOATE AMINOTRANSFERASE"/>
    <property type="match status" value="1"/>
</dbReference>
<feature type="binding site" evidence="13">
    <location>
        <position position="257"/>
    </location>
    <ligand>
        <name>pyridoxal 5'-phosphate</name>
        <dbReference type="ChEBI" id="CHEBI:597326"/>
    </ligand>
</feature>
<feature type="binding site" evidence="13">
    <location>
        <position position="286"/>
    </location>
    <ligand>
        <name>substrate</name>
    </ligand>
</feature>
<organism evidence="14 15">
    <name type="scientific">Posidoniimonas corsicana</name>
    <dbReference type="NCBI Taxonomy" id="1938618"/>
    <lineage>
        <taxon>Bacteria</taxon>
        <taxon>Pseudomonadati</taxon>
        <taxon>Planctomycetota</taxon>
        <taxon>Planctomycetia</taxon>
        <taxon>Pirellulales</taxon>
        <taxon>Lacipirellulaceae</taxon>
        <taxon>Posidoniimonas</taxon>
    </lineage>
</organism>
<comment type="function">
    <text evidence="13">Catalyzes the transfer of the alpha-amino group from S-adenosyl-L-methionine (SAM) to 7-keto-8-aminopelargonic acid (KAPA) to form 7,8-diaminopelargonic acid (DAPA). It is the only aminotransferase known to utilize SAM as an amino donor.</text>
</comment>
<dbReference type="GO" id="GO:0005737">
    <property type="term" value="C:cytoplasm"/>
    <property type="evidence" value="ECO:0007669"/>
    <property type="project" value="UniProtKB-SubCell"/>
</dbReference>
<evidence type="ECO:0000256" key="9">
    <source>
        <dbReference type="ARBA" id="ARBA00022756"/>
    </source>
</evidence>
<dbReference type="FunFam" id="3.40.640.10:FF:000078">
    <property type="entry name" value="Adenosylmethionine-8-amino-7-oxononanoate aminotransferase"/>
    <property type="match status" value="1"/>
</dbReference>
<gene>
    <name evidence="14" type="primary">bioK</name>
    <name evidence="13" type="synonym">bioA</name>
    <name evidence="14" type="ORF">KOR34_06060</name>
</gene>
<comment type="subcellular location">
    <subcellularLocation>
        <location evidence="2 13">Cytoplasm</location>
    </subcellularLocation>
</comment>
<dbReference type="GO" id="GO:0030170">
    <property type="term" value="F:pyridoxal phosphate binding"/>
    <property type="evidence" value="ECO:0007669"/>
    <property type="project" value="UniProtKB-UniRule"/>
</dbReference>
<dbReference type="Gene3D" id="3.40.640.10">
    <property type="entry name" value="Type I PLP-dependent aspartate aminotransferase-like (Major domain)"/>
    <property type="match status" value="1"/>
</dbReference>
<keyword evidence="9 13" id="KW-0093">Biotin biosynthesis</keyword>